<sequence>MIGLLLRRAPMRHFARLDNQGRCQSLWQLAEPPDSGHWVEITHSDPRWLGQTIPPDALAPMPGARRQRQSWQAQPV</sequence>
<reference evidence="2 3" key="1">
    <citation type="submission" date="2017-03" db="EMBL/GenBank/DDBJ databases">
        <title>Complete genome sequence of the novel DNRA strain Pseudomonas sp. S-6-2 isolated from Chinese polluted river sediment. Journal of Biotechnology.</title>
        <authorList>
            <person name="Li J."/>
            <person name="Xiang F."/>
            <person name="Wang L."/>
            <person name="Xi L."/>
            <person name="Liu J."/>
        </authorList>
    </citation>
    <scope>NUCLEOTIDE SEQUENCE [LARGE SCALE GENOMIC DNA]</scope>
    <source>
        <strain evidence="2 3">S-6-2</strain>
    </source>
</reference>
<organism evidence="2 3">
    <name type="scientific">Halopseudomonas phragmitis</name>
    <dbReference type="NCBI Taxonomy" id="1931241"/>
    <lineage>
        <taxon>Bacteria</taxon>
        <taxon>Pseudomonadati</taxon>
        <taxon>Pseudomonadota</taxon>
        <taxon>Gammaproteobacteria</taxon>
        <taxon>Pseudomonadales</taxon>
        <taxon>Pseudomonadaceae</taxon>
        <taxon>Halopseudomonas</taxon>
    </lineage>
</organism>
<evidence type="ECO:0000313" key="2">
    <source>
        <dbReference type="EMBL" id="AQZ93516.1"/>
    </source>
</evidence>
<evidence type="ECO:0000256" key="1">
    <source>
        <dbReference type="SAM" id="MobiDB-lite"/>
    </source>
</evidence>
<name>A0A1V0B0Q4_9GAMM</name>
<proteinExistence type="predicted"/>
<dbReference type="RefSeq" id="WP_080048374.1">
    <property type="nucleotide sequence ID" value="NZ_CP020100.1"/>
</dbReference>
<dbReference type="EMBL" id="CP020100">
    <property type="protein sequence ID" value="AQZ93516.1"/>
    <property type="molecule type" value="Genomic_DNA"/>
</dbReference>
<dbReference type="KEGG" id="ppha:BVH74_01480"/>
<keyword evidence="3" id="KW-1185">Reference proteome</keyword>
<evidence type="ECO:0000313" key="3">
    <source>
        <dbReference type="Proteomes" id="UP000243488"/>
    </source>
</evidence>
<gene>
    <name evidence="2" type="ORF">BVH74_01480</name>
</gene>
<protein>
    <submittedName>
        <fullName evidence="2">Uncharacterized protein</fullName>
    </submittedName>
</protein>
<dbReference type="AlphaFoldDB" id="A0A1V0B0Q4"/>
<dbReference type="Proteomes" id="UP000243488">
    <property type="component" value="Chromosome"/>
</dbReference>
<accession>A0A1V0B0Q4</accession>
<feature type="region of interest" description="Disordered" evidence="1">
    <location>
        <begin position="49"/>
        <end position="76"/>
    </location>
</feature>